<feature type="transmembrane region" description="Helical" evidence="1">
    <location>
        <begin position="52"/>
        <end position="72"/>
    </location>
</feature>
<keyword evidence="4" id="KW-1185">Reference proteome</keyword>
<dbReference type="RefSeq" id="WP_145150006.1">
    <property type="nucleotide sequence ID" value="NZ_VNIM01000026.1"/>
</dbReference>
<proteinExistence type="predicted"/>
<protein>
    <submittedName>
        <fullName evidence="3">Uncharacterized protein</fullName>
    </submittedName>
</protein>
<keyword evidence="1" id="KW-1133">Transmembrane helix</keyword>
<feature type="transmembrane region" description="Helical" evidence="1">
    <location>
        <begin position="112"/>
        <end position="133"/>
    </location>
</feature>
<name>A0A558R6G6_9SPHN</name>
<feature type="chain" id="PRO_5021797214" evidence="2">
    <location>
        <begin position="40"/>
        <end position="183"/>
    </location>
</feature>
<evidence type="ECO:0000313" key="4">
    <source>
        <dbReference type="Proteomes" id="UP000318681"/>
    </source>
</evidence>
<reference evidence="3 4" key="1">
    <citation type="submission" date="2019-07" db="EMBL/GenBank/DDBJ databases">
        <title>Sphingomonas solaris sp. nov., isolated from a solar panel from Boston, Massachusetts.</title>
        <authorList>
            <person name="Tanner K."/>
            <person name="Pascual J."/>
            <person name="Mancuso C."/>
            <person name="Pereto J."/>
            <person name="Khalil A."/>
            <person name="Vilanova C."/>
        </authorList>
    </citation>
    <scope>NUCLEOTIDE SEQUENCE [LARGE SCALE GENOMIC DNA]</scope>
    <source>
        <strain evidence="3 4">R4DWN</strain>
    </source>
</reference>
<sequence>MTHTLTTRRASTLWIMLLTLASAATTLAFACATPFPALAALAAAHMRRADGVWLALAAGACSQVIGFGLLGYPHDPATVARGVAIGVAAVAGALAAHAAVARAPASPALRLAVGFGAAFVAFKAALLLASLAVSGLGGGMEAGILARQIVRNGAILLGLLTLYHGVIDLGVAAPRTAPRRVVA</sequence>
<organism evidence="3 4">
    <name type="scientific">Alterirhizorhabdus solaris</name>
    <dbReference type="NCBI Taxonomy" id="2529389"/>
    <lineage>
        <taxon>Bacteria</taxon>
        <taxon>Pseudomonadati</taxon>
        <taxon>Pseudomonadota</taxon>
        <taxon>Alphaproteobacteria</taxon>
        <taxon>Sphingomonadales</taxon>
        <taxon>Rhizorhabdaceae</taxon>
        <taxon>Alterirhizorhabdus</taxon>
    </lineage>
</organism>
<gene>
    <name evidence="3" type="ORF">FOY91_08320</name>
</gene>
<feature type="signal peptide" evidence="2">
    <location>
        <begin position="1"/>
        <end position="39"/>
    </location>
</feature>
<evidence type="ECO:0000313" key="3">
    <source>
        <dbReference type="EMBL" id="TVV74973.1"/>
    </source>
</evidence>
<evidence type="ECO:0000256" key="1">
    <source>
        <dbReference type="SAM" id="Phobius"/>
    </source>
</evidence>
<dbReference type="OrthoDB" id="8447539at2"/>
<comment type="caution">
    <text evidence="3">The sequence shown here is derived from an EMBL/GenBank/DDBJ whole genome shotgun (WGS) entry which is preliminary data.</text>
</comment>
<keyword evidence="1" id="KW-0812">Transmembrane</keyword>
<accession>A0A558R6G6</accession>
<dbReference type="Proteomes" id="UP000318681">
    <property type="component" value="Unassembled WGS sequence"/>
</dbReference>
<keyword evidence="2" id="KW-0732">Signal</keyword>
<keyword evidence="1" id="KW-0472">Membrane</keyword>
<feature type="transmembrane region" description="Helical" evidence="1">
    <location>
        <begin position="154"/>
        <end position="173"/>
    </location>
</feature>
<dbReference type="AlphaFoldDB" id="A0A558R6G6"/>
<evidence type="ECO:0000256" key="2">
    <source>
        <dbReference type="SAM" id="SignalP"/>
    </source>
</evidence>
<feature type="transmembrane region" description="Helical" evidence="1">
    <location>
        <begin position="79"/>
        <end position="100"/>
    </location>
</feature>
<dbReference type="EMBL" id="VNIM01000026">
    <property type="protein sequence ID" value="TVV74973.1"/>
    <property type="molecule type" value="Genomic_DNA"/>
</dbReference>